<gene>
    <name evidence="4" type="primary">hemW</name>
    <name evidence="4" type="ORF">EFY79_15740</name>
</gene>
<dbReference type="AlphaFoldDB" id="A0A3M9N9Y3"/>
<keyword evidence="2" id="KW-0479">Metal-binding</keyword>
<dbReference type="Gene3D" id="3.80.30.20">
    <property type="entry name" value="tm_1862 like domain"/>
    <property type="match status" value="1"/>
</dbReference>
<keyword evidence="2" id="KW-0004">4Fe-4S</keyword>
<sequence length="393" mass="44660">MAGIYIHIPFCRQACFYCNFHFSTSIAYKKEMCESLVKEIILRGDNLKQNKPGDLAILSSAQEKTETIYFGGGTPSLLDESEIGDILDAIQKNYNVDADAEITLEANPDDINEEKLFAWKKSGINRLSIGIQSFVDRDLVWMNRAHNAAQALQSITLAKDAGFDNFSIDLIFGTPGLPDDEWQKNIAMAVDLDIPHISSYALTVEPKTALQKMIELKKKENTDNEAQARQFVILMNSLRNAGYEHYEISNFAKPGHRSRHNSSYWKGEKYIGIGPSAHSFNGNERSWNKANNIIYIKSLQQNIIPFEKEILTEAQKLNEYIMTSLRTMEGMDLDVIEKKFSVNEKNRIENLLHSKVKKEYFLQEKNQVTLTDEGKLFADFISVTLFADSNEGK</sequence>
<dbReference type="GO" id="GO:0051539">
    <property type="term" value="F:4 iron, 4 sulfur cluster binding"/>
    <property type="evidence" value="ECO:0007669"/>
    <property type="project" value="UniProtKB-UniRule"/>
</dbReference>
<name>A0A3M9N9Y3_9BACT</name>
<dbReference type="RefSeq" id="WP_123121681.1">
    <property type="nucleotide sequence ID" value="NZ_RJJR01000013.1"/>
</dbReference>
<dbReference type="SFLD" id="SFLDF00288">
    <property type="entry name" value="HemN-like__clustered_with_nucl"/>
    <property type="match status" value="1"/>
</dbReference>
<dbReference type="CDD" id="cd01335">
    <property type="entry name" value="Radical_SAM"/>
    <property type="match status" value="1"/>
</dbReference>
<dbReference type="PANTHER" id="PTHR13932:SF5">
    <property type="entry name" value="RADICAL S-ADENOSYL METHIONINE DOMAIN-CONTAINING PROTEIN 1, MITOCHONDRIAL"/>
    <property type="match status" value="1"/>
</dbReference>
<keyword evidence="2" id="KW-0949">S-adenosyl-L-methionine</keyword>
<dbReference type="InterPro" id="IPR004559">
    <property type="entry name" value="HemW-like"/>
</dbReference>
<dbReference type="GO" id="GO:0046872">
    <property type="term" value="F:metal ion binding"/>
    <property type="evidence" value="ECO:0007669"/>
    <property type="project" value="UniProtKB-UniRule"/>
</dbReference>
<dbReference type="InterPro" id="IPR023404">
    <property type="entry name" value="rSAM_horseshoe"/>
</dbReference>
<organism evidence="4 5">
    <name type="scientific">Hanamia caeni</name>
    <dbReference type="NCBI Taxonomy" id="2294116"/>
    <lineage>
        <taxon>Bacteria</taxon>
        <taxon>Pseudomonadati</taxon>
        <taxon>Bacteroidota</taxon>
        <taxon>Chitinophagia</taxon>
        <taxon>Chitinophagales</taxon>
        <taxon>Chitinophagaceae</taxon>
        <taxon>Hanamia</taxon>
    </lineage>
</organism>
<dbReference type="SUPFAM" id="SSF102114">
    <property type="entry name" value="Radical SAM enzymes"/>
    <property type="match status" value="1"/>
</dbReference>
<feature type="domain" description="Radical SAM core" evidence="3">
    <location>
        <begin position="1"/>
        <end position="244"/>
    </location>
</feature>
<keyword evidence="2" id="KW-0411">Iron-sulfur</keyword>
<dbReference type="SFLD" id="SFLDF00562">
    <property type="entry name" value="HemN-like__clustered_with_heat"/>
    <property type="match status" value="1"/>
</dbReference>
<reference evidence="4 5" key="1">
    <citation type="submission" date="2018-11" db="EMBL/GenBank/DDBJ databases">
        <title>Draft genome sequence of Ferruginibacter sp. BO-59.</title>
        <authorList>
            <person name="Im W.T."/>
        </authorList>
    </citation>
    <scope>NUCLEOTIDE SEQUENCE [LARGE SCALE GENOMIC DNA]</scope>
    <source>
        <strain evidence="4 5">BO-59</strain>
    </source>
</reference>
<dbReference type="SMART" id="SM00729">
    <property type="entry name" value="Elp3"/>
    <property type="match status" value="1"/>
</dbReference>
<accession>A0A3M9N9Y3</accession>
<keyword evidence="2" id="KW-0963">Cytoplasm</keyword>
<dbReference type="GO" id="GO:0005737">
    <property type="term" value="C:cytoplasm"/>
    <property type="evidence" value="ECO:0007669"/>
    <property type="project" value="UniProtKB-SubCell"/>
</dbReference>
<keyword evidence="2" id="KW-0408">Iron</keyword>
<evidence type="ECO:0000313" key="5">
    <source>
        <dbReference type="Proteomes" id="UP000267223"/>
    </source>
</evidence>
<dbReference type="SFLD" id="SFLDS00029">
    <property type="entry name" value="Radical_SAM"/>
    <property type="match status" value="1"/>
</dbReference>
<dbReference type="NCBIfam" id="TIGR00539">
    <property type="entry name" value="hemN_rel"/>
    <property type="match status" value="1"/>
</dbReference>
<evidence type="ECO:0000259" key="3">
    <source>
        <dbReference type="PROSITE" id="PS51918"/>
    </source>
</evidence>
<comment type="similarity">
    <text evidence="1">Belongs to the anaerobic coproporphyrinogen-III oxidase family. HemW subfamily.</text>
</comment>
<evidence type="ECO:0000256" key="2">
    <source>
        <dbReference type="RuleBase" id="RU364116"/>
    </source>
</evidence>
<proteinExistence type="inferred from homology"/>
<dbReference type="PANTHER" id="PTHR13932">
    <property type="entry name" value="COPROPORPHYRINIGEN III OXIDASE"/>
    <property type="match status" value="1"/>
</dbReference>
<dbReference type="Pfam" id="PF04055">
    <property type="entry name" value="Radical_SAM"/>
    <property type="match status" value="1"/>
</dbReference>
<dbReference type="Proteomes" id="UP000267223">
    <property type="component" value="Unassembled WGS sequence"/>
</dbReference>
<dbReference type="PROSITE" id="PS51918">
    <property type="entry name" value="RADICAL_SAM"/>
    <property type="match status" value="1"/>
</dbReference>
<comment type="function">
    <text evidence="2">Probably acts as a heme chaperone, transferring heme to an unknown acceptor. Binds one molecule of heme per monomer, possibly covalently. Binds 1 [4Fe-4S] cluster. The cluster is coordinated with 3 cysteines and an exchangeable S-adenosyl-L-methionine.</text>
</comment>
<dbReference type="InterPro" id="IPR034505">
    <property type="entry name" value="Coproporphyrinogen-III_oxidase"/>
</dbReference>
<protein>
    <recommendedName>
        <fullName evidence="2">Heme chaperone HemW</fullName>
    </recommendedName>
</protein>
<evidence type="ECO:0000313" key="4">
    <source>
        <dbReference type="EMBL" id="RNI34620.1"/>
    </source>
</evidence>
<dbReference type="GO" id="GO:0004109">
    <property type="term" value="F:coproporphyrinogen oxidase activity"/>
    <property type="evidence" value="ECO:0007669"/>
    <property type="project" value="InterPro"/>
</dbReference>
<dbReference type="InterPro" id="IPR058240">
    <property type="entry name" value="rSAM_sf"/>
</dbReference>
<keyword evidence="5" id="KW-1185">Reference proteome</keyword>
<comment type="subcellular location">
    <subcellularLocation>
        <location evidence="2">Cytoplasm</location>
    </subcellularLocation>
</comment>
<evidence type="ECO:0000256" key="1">
    <source>
        <dbReference type="ARBA" id="ARBA00006100"/>
    </source>
</evidence>
<comment type="caution">
    <text evidence="4">The sequence shown here is derived from an EMBL/GenBank/DDBJ whole genome shotgun (WGS) entry which is preliminary data.</text>
</comment>
<dbReference type="InterPro" id="IPR007197">
    <property type="entry name" value="rSAM"/>
</dbReference>
<dbReference type="EMBL" id="RJJR01000013">
    <property type="protein sequence ID" value="RNI34620.1"/>
    <property type="molecule type" value="Genomic_DNA"/>
</dbReference>
<dbReference type="InterPro" id="IPR006638">
    <property type="entry name" value="Elp3/MiaA/NifB-like_rSAM"/>
</dbReference>
<dbReference type="SFLD" id="SFLDG01065">
    <property type="entry name" value="anaerobic_coproporphyrinogen-I"/>
    <property type="match status" value="1"/>
</dbReference>
<dbReference type="GO" id="GO:0006779">
    <property type="term" value="P:porphyrin-containing compound biosynthetic process"/>
    <property type="evidence" value="ECO:0007669"/>
    <property type="project" value="InterPro"/>
</dbReference>
<keyword evidence="2" id="KW-0143">Chaperone</keyword>
<keyword evidence="2" id="KW-0349">Heme</keyword>
<dbReference type="OrthoDB" id="9808022at2"/>